<dbReference type="InterPro" id="IPR029058">
    <property type="entry name" value="AB_hydrolase_fold"/>
</dbReference>
<protein>
    <recommendedName>
        <fullName evidence="3">Alpha/beta hydrolase</fullName>
    </recommendedName>
</protein>
<reference evidence="1" key="1">
    <citation type="submission" date="2020-10" db="EMBL/GenBank/DDBJ databases">
        <authorList>
            <person name="Gilroy R."/>
        </authorList>
    </citation>
    <scope>NUCLEOTIDE SEQUENCE</scope>
    <source>
        <strain evidence="1">10669</strain>
    </source>
</reference>
<reference evidence="1" key="2">
    <citation type="journal article" date="2021" name="PeerJ">
        <title>Extensive microbial diversity within the chicken gut microbiome revealed by metagenomics and culture.</title>
        <authorList>
            <person name="Gilroy R."/>
            <person name="Ravi A."/>
            <person name="Getino M."/>
            <person name="Pursley I."/>
            <person name="Horton D.L."/>
            <person name="Alikhan N.F."/>
            <person name="Baker D."/>
            <person name="Gharbi K."/>
            <person name="Hall N."/>
            <person name="Watson M."/>
            <person name="Adriaenssens E.M."/>
            <person name="Foster-Nyarko E."/>
            <person name="Jarju S."/>
            <person name="Secka A."/>
            <person name="Antonio M."/>
            <person name="Oren A."/>
            <person name="Chaudhuri R.R."/>
            <person name="La Ragione R."/>
            <person name="Hildebrand F."/>
            <person name="Pallen M.J."/>
        </authorList>
    </citation>
    <scope>NUCLEOTIDE SEQUENCE</scope>
    <source>
        <strain evidence="1">10669</strain>
    </source>
</reference>
<dbReference type="Proteomes" id="UP000886812">
    <property type="component" value="Unassembled WGS sequence"/>
</dbReference>
<name>A0A9D1NJQ1_9BACT</name>
<organism evidence="1 2">
    <name type="scientific">Candidatus Spyradosoma merdigallinarum</name>
    <dbReference type="NCBI Taxonomy" id="2840950"/>
    <lineage>
        <taxon>Bacteria</taxon>
        <taxon>Pseudomonadati</taxon>
        <taxon>Verrucomicrobiota</taxon>
        <taxon>Opitutia</taxon>
        <taxon>Opitutia incertae sedis</taxon>
        <taxon>Candidatus Spyradosoma</taxon>
    </lineage>
</organism>
<dbReference type="AlphaFoldDB" id="A0A9D1NJQ1"/>
<gene>
    <name evidence="1" type="ORF">IAC75_04500</name>
</gene>
<comment type="caution">
    <text evidence="1">The sequence shown here is derived from an EMBL/GenBank/DDBJ whole genome shotgun (WGS) entry which is preliminary data.</text>
</comment>
<evidence type="ECO:0000313" key="2">
    <source>
        <dbReference type="Proteomes" id="UP000886812"/>
    </source>
</evidence>
<proteinExistence type="predicted"/>
<evidence type="ECO:0008006" key="3">
    <source>
        <dbReference type="Google" id="ProtNLM"/>
    </source>
</evidence>
<evidence type="ECO:0000313" key="1">
    <source>
        <dbReference type="EMBL" id="HIV04394.1"/>
    </source>
</evidence>
<sequence>MSSEVSVHVLSGWGIAPEAAAALFPPGARVLAPTRENVAALAGARRVVGYSLGAFLLLEASARGEFFCEDVSLCAPFLAFPREAGAGGRVSATQVKFLRRWLKKDAPAALADFYARAGLSFPPPASLPYCIEDLDAGLEVLAAAGLGDVPAGARSWKVFLGEDDALIDARDVAATFPENPVRLVPSATHDLRSLLGAVASAGALS</sequence>
<dbReference type="SUPFAM" id="SSF53474">
    <property type="entry name" value="alpha/beta-Hydrolases"/>
    <property type="match status" value="1"/>
</dbReference>
<accession>A0A9D1NJQ1</accession>
<dbReference type="Gene3D" id="3.40.50.1820">
    <property type="entry name" value="alpha/beta hydrolase"/>
    <property type="match status" value="1"/>
</dbReference>
<dbReference type="EMBL" id="DVOG01000119">
    <property type="protein sequence ID" value="HIV04394.1"/>
    <property type="molecule type" value="Genomic_DNA"/>
</dbReference>